<feature type="compositionally biased region" description="Basic and acidic residues" evidence="9">
    <location>
        <begin position="237"/>
        <end position="256"/>
    </location>
</feature>
<evidence type="ECO:0000256" key="10">
    <source>
        <dbReference type="SAM" id="Phobius"/>
    </source>
</evidence>
<keyword evidence="3 7" id="KW-0479">Metal-binding</keyword>
<dbReference type="FunFam" id="1.10.630.10:FF:000036">
    <property type="entry name" value="CYtochrome P450 family"/>
    <property type="match status" value="1"/>
</dbReference>
<accession>A0A7I8X8Q6</accession>
<keyword evidence="6" id="KW-0503">Monooxygenase</keyword>
<gene>
    <name evidence="12" type="ORF">BXYJ_LOCUS10578</name>
</gene>
<dbReference type="SMART" id="SM00252">
    <property type="entry name" value="SH2"/>
    <property type="match status" value="1"/>
</dbReference>
<organism evidence="12 13">
    <name type="scientific">Bursaphelenchus xylophilus</name>
    <name type="common">Pinewood nematode worm</name>
    <name type="synonym">Aphelenchoides xylophilus</name>
    <dbReference type="NCBI Taxonomy" id="6326"/>
    <lineage>
        <taxon>Eukaryota</taxon>
        <taxon>Metazoa</taxon>
        <taxon>Ecdysozoa</taxon>
        <taxon>Nematoda</taxon>
        <taxon>Chromadorea</taxon>
        <taxon>Rhabditida</taxon>
        <taxon>Tylenchina</taxon>
        <taxon>Tylenchomorpha</taxon>
        <taxon>Aphelenchoidea</taxon>
        <taxon>Aphelenchoididae</taxon>
        <taxon>Bursaphelenchus</taxon>
    </lineage>
</organism>
<name>A0A7I8X8Q6_BURXY</name>
<feature type="compositionally biased region" description="Basic and acidic residues" evidence="9">
    <location>
        <begin position="264"/>
        <end position="283"/>
    </location>
</feature>
<dbReference type="GO" id="GO:0016712">
    <property type="term" value="F:oxidoreductase activity, acting on paired donors, with incorporation or reduction of molecular oxygen, reduced flavin or flavoprotein as one donor, and incorporation of one atom of oxygen"/>
    <property type="evidence" value="ECO:0007669"/>
    <property type="project" value="TreeGrafter"/>
</dbReference>
<feature type="compositionally biased region" description="Polar residues" evidence="9">
    <location>
        <begin position="509"/>
        <end position="538"/>
    </location>
</feature>
<evidence type="ECO:0000256" key="4">
    <source>
        <dbReference type="ARBA" id="ARBA00023002"/>
    </source>
</evidence>
<feature type="compositionally biased region" description="Polar residues" evidence="9">
    <location>
        <begin position="361"/>
        <end position="372"/>
    </location>
</feature>
<dbReference type="InterPro" id="IPR017972">
    <property type="entry name" value="Cyt_P450_CS"/>
</dbReference>
<dbReference type="Gene3D" id="3.30.505.10">
    <property type="entry name" value="SH2 domain"/>
    <property type="match status" value="1"/>
</dbReference>
<dbReference type="Gene3D" id="1.10.630.10">
    <property type="entry name" value="Cytochrome P450"/>
    <property type="match status" value="1"/>
</dbReference>
<evidence type="ECO:0000259" key="11">
    <source>
        <dbReference type="PROSITE" id="PS50001"/>
    </source>
</evidence>
<feature type="compositionally biased region" description="Basic and acidic residues" evidence="9">
    <location>
        <begin position="297"/>
        <end position="312"/>
    </location>
</feature>
<evidence type="ECO:0000256" key="8">
    <source>
        <dbReference type="PROSITE-ProRule" id="PRU00191"/>
    </source>
</evidence>
<dbReference type="GO" id="GO:0006805">
    <property type="term" value="P:xenobiotic metabolic process"/>
    <property type="evidence" value="ECO:0007669"/>
    <property type="project" value="TreeGrafter"/>
</dbReference>
<evidence type="ECO:0000256" key="2">
    <source>
        <dbReference type="ARBA" id="ARBA00010617"/>
    </source>
</evidence>
<feature type="compositionally biased region" description="Low complexity" evidence="9">
    <location>
        <begin position="152"/>
        <end position="165"/>
    </location>
</feature>
<dbReference type="GO" id="GO:0006082">
    <property type="term" value="P:organic acid metabolic process"/>
    <property type="evidence" value="ECO:0007669"/>
    <property type="project" value="TreeGrafter"/>
</dbReference>
<comment type="cofactor">
    <cofactor evidence="1 7">
        <name>heme</name>
        <dbReference type="ChEBI" id="CHEBI:30413"/>
    </cofactor>
</comment>
<dbReference type="PANTHER" id="PTHR24300:SF375">
    <property type="entry name" value="CYTOCHROME P450 FAMILY"/>
    <property type="match status" value="1"/>
</dbReference>
<keyword evidence="8" id="KW-0727">SH2 domain</keyword>
<evidence type="ECO:0000256" key="3">
    <source>
        <dbReference type="ARBA" id="ARBA00022723"/>
    </source>
</evidence>
<dbReference type="Pfam" id="PF00017">
    <property type="entry name" value="SH2"/>
    <property type="match status" value="1"/>
</dbReference>
<keyword evidence="7" id="KW-0349">Heme</keyword>
<dbReference type="GO" id="GO:0005737">
    <property type="term" value="C:cytoplasm"/>
    <property type="evidence" value="ECO:0007669"/>
    <property type="project" value="TreeGrafter"/>
</dbReference>
<dbReference type="CDD" id="cd20617">
    <property type="entry name" value="CYP1_2-like"/>
    <property type="match status" value="1"/>
</dbReference>
<dbReference type="PRINTS" id="PR00385">
    <property type="entry name" value="P450"/>
</dbReference>
<evidence type="ECO:0000256" key="6">
    <source>
        <dbReference type="ARBA" id="ARBA00023033"/>
    </source>
</evidence>
<feature type="compositionally biased region" description="Basic and acidic residues" evidence="9">
    <location>
        <begin position="373"/>
        <end position="410"/>
    </location>
</feature>
<feature type="compositionally biased region" description="Low complexity" evidence="9">
    <location>
        <begin position="566"/>
        <end position="591"/>
    </location>
</feature>
<keyword evidence="10" id="KW-1133">Transmembrane helix</keyword>
<feature type="region of interest" description="Disordered" evidence="9">
    <location>
        <begin position="113"/>
        <end position="349"/>
    </location>
</feature>
<dbReference type="InterPro" id="IPR036396">
    <property type="entry name" value="Cyt_P450_sf"/>
</dbReference>
<feature type="compositionally biased region" description="Basic and acidic residues" evidence="9">
    <location>
        <begin position="134"/>
        <end position="145"/>
    </location>
</feature>
<dbReference type="InterPro" id="IPR000980">
    <property type="entry name" value="SH2"/>
</dbReference>
<keyword evidence="10" id="KW-0812">Transmembrane</keyword>
<feature type="compositionally biased region" description="Basic and acidic residues" evidence="9">
    <location>
        <begin position="176"/>
        <end position="188"/>
    </location>
</feature>
<keyword evidence="13" id="KW-1185">Reference proteome</keyword>
<dbReference type="EMBL" id="CAJFDI010000004">
    <property type="protein sequence ID" value="CAD5228705.1"/>
    <property type="molecule type" value="Genomic_DNA"/>
</dbReference>
<evidence type="ECO:0000313" key="12">
    <source>
        <dbReference type="EMBL" id="CAD5228705.1"/>
    </source>
</evidence>
<feature type="region of interest" description="Disordered" evidence="9">
    <location>
        <begin position="361"/>
        <end position="603"/>
    </location>
</feature>
<evidence type="ECO:0000256" key="7">
    <source>
        <dbReference type="PIRSR" id="PIRSR602401-1"/>
    </source>
</evidence>
<dbReference type="Proteomes" id="UP000659654">
    <property type="component" value="Unassembled WGS sequence"/>
</dbReference>
<feature type="compositionally biased region" description="Low complexity" evidence="9">
    <location>
        <begin position="326"/>
        <end position="339"/>
    </location>
</feature>
<keyword evidence="5 7" id="KW-0408">Iron</keyword>
<evidence type="ECO:0000256" key="9">
    <source>
        <dbReference type="SAM" id="MobiDB-lite"/>
    </source>
</evidence>
<dbReference type="PRINTS" id="PR00463">
    <property type="entry name" value="EP450I"/>
</dbReference>
<dbReference type="PROSITE" id="PS50001">
    <property type="entry name" value="SH2"/>
    <property type="match status" value="1"/>
</dbReference>
<dbReference type="SUPFAM" id="SSF55550">
    <property type="entry name" value="SH2 domain"/>
    <property type="match status" value="1"/>
</dbReference>
<proteinExistence type="inferred from homology"/>
<keyword evidence="4" id="KW-0560">Oxidoreductase</keyword>
<evidence type="ECO:0000313" key="13">
    <source>
        <dbReference type="Proteomes" id="UP000659654"/>
    </source>
</evidence>
<dbReference type="InterPro" id="IPR050182">
    <property type="entry name" value="Cytochrome_P450_fam2"/>
</dbReference>
<dbReference type="InterPro" id="IPR036860">
    <property type="entry name" value="SH2_dom_sf"/>
</dbReference>
<dbReference type="OrthoDB" id="10003345at2759"/>
<dbReference type="SMR" id="A0A7I8X8Q6"/>
<protein>
    <submittedName>
        <fullName evidence="12">(pine wood nematode) hypothetical protein</fullName>
    </submittedName>
</protein>
<feature type="binding site" description="axial binding residue" evidence="7">
    <location>
        <position position="1347"/>
    </location>
    <ligand>
        <name>heme</name>
        <dbReference type="ChEBI" id="CHEBI:30413"/>
    </ligand>
    <ligandPart>
        <name>Fe</name>
        <dbReference type="ChEBI" id="CHEBI:18248"/>
    </ligandPart>
</feature>
<dbReference type="GO" id="GO:0020037">
    <property type="term" value="F:heme binding"/>
    <property type="evidence" value="ECO:0007669"/>
    <property type="project" value="InterPro"/>
</dbReference>
<comment type="similarity">
    <text evidence="2">Belongs to the cytochrome P450 family.</text>
</comment>
<feature type="transmembrane region" description="Helical" evidence="10">
    <location>
        <begin position="894"/>
        <end position="915"/>
    </location>
</feature>
<feature type="domain" description="SH2" evidence="11">
    <location>
        <begin position="732"/>
        <end position="825"/>
    </location>
</feature>
<dbReference type="GO" id="GO:0005506">
    <property type="term" value="F:iron ion binding"/>
    <property type="evidence" value="ECO:0007669"/>
    <property type="project" value="InterPro"/>
</dbReference>
<evidence type="ECO:0000256" key="5">
    <source>
        <dbReference type="ARBA" id="ARBA00023004"/>
    </source>
</evidence>
<comment type="caution">
    <text evidence="12">The sequence shown here is derived from an EMBL/GenBank/DDBJ whole genome shotgun (WGS) entry which is preliminary data.</text>
</comment>
<dbReference type="EMBL" id="CAJFCV020000004">
    <property type="protein sequence ID" value="CAG9119361.1"/>
    <property type="molecule type" value="Genomic_DNA"/>
</dbReference>
<keyword evidence="10" id="KW-0472">Membrane</keyword>
<dbReference type="InterPro" id="IPR001128">
    <property type="entry name" value="Cyt_P450"/>
</dbReference>
<dbReference type="Proteomes" id="UP000582659">
    <property type="component" value="Unassembled WGS sequence"/>
</dbReference>
<dbReference type="SUPFAM" id="SSF48264">
    <property type="entry name" value="Cytochrome P450"/>
    <property type="match status" value="1"/>
</dbReference>
<dbReference type="InterPro" id="IPR002401">
    <property type="entry name" value="Cyt_P450_E_grp-I"/>
</dbReference>
<dbReference type="PANTHER" id="PTHR24300">
    <property type="entry name" value="CYTOCHROME P450 508A4-RELATED"/>
    <property type="match status" value="1"/>
</dbReference>
<evidence type="ECO:0000256" key="1">
    <source>
        <dbReference type="ARBA" id="ARBA00001971"/>
    </source>
</evidence>
<reference evidence="12" key="1">
    <citation type="submission" date="2020-09" db="EMBL/GenBank/DDBJ databases">
        <authorList>
            <person name="Kikuchi T."/>
        </authorList>
    </citation>
    <scope>NUCLEOTIDE SEQUENCE</scope>
    <source>
        <strain evidence="12">Ka4C1</strain>
    </source>
</reference>
<sequence length="1410" mass="160893">MSALRDILEKMYVEDELLNQLDDEQKQILFIKMREEQIRRWNQREAELEEQERNSAPKKKDSRRIQWLKGRDGEVWVWVMGDHPNDPSIDDIIEDEARRKARHLAEVELANDRNITSGAVGPYPPQSLHPSASAREEQLKQELRNMRLGGTSSSSFEESSKASSSDDGFRKPSNASRDDDYRREEDQKSNGSAPYYAQLRRSPPDGIELEDGRRLYLRPSVEDLENTVREQFNGSPFEKRSEILRQKPSSFDHEPSRGSPTKNGEARERREKTPKPTSEERRSRTGSGIGSNFVQRFLDEHDPKRRASRDKSPVNSTSPLRNRNDSVSTSKTASPASTPRQNSLETASDLDKKAGSFLVGSFNSRQARSPTKSLREEVLNSPEPQKEAKTKPKQRDEGKEAKPKARRFLDNKGCIPRLRRSSDDNYYASDENTPVRDGGSPKEGLKQEVVSEPARSNGDKLRVNGNVHELAGSAEKKLENGTPPPVPQKPSFLAKKPKASVVENGDGQFVQSIRSYTPGHNPTTTFTPQQVTSPSSGLQKAVAPRPPEEPVLKTTPTKPTREPEGSASSSSSKESSDTVSPEMLRLRQAQQRLEELLPTQDELEKRQSLILEKLMEEHQRLKEEAEKEAERERIAYEEQKRRAREAEAQIRAIAQKAREQHERNIRTSTTLLPMLHKTNSEDLKSQSIRDAVRNMPRPPKPKDRAEIIEWFKKKEQPQGVGLDPWTKRPFVWFHGILSRAEADGLLANQPPGAFIVRISERIWGYTISYVVAGADLKHFLVERIPEGYQFLGTNQVVHKTLQDLVDYHETKPITSKGQECLLYPVGQKDPNNPDYSYLFDQLPMTNASYNSGSSFSSRFFHLGGGKVVSALGNARLSTEMNCGHFFLPYTEETLFEFTMALFLIVVVVISAIYLLNNFHFKRQNLPPGPAPLPIIGNLHCIDPADTYKAFLHWKKQYGPVFTCWFGNIPAVCFTDYEVLTEALIKNGDVFGSRFAYGRMTELVRGEIVGHENVGLLDEGRPEIYQEQRRFFTNFIRSLTADGAKLEDRIFFEVSQFIQELDVACDNRQSIEFVPLIDRSVGSIISSLIFGTRYEKDQVSEFLYLKETINQFLVYISDPLALSVANHRFNFTVFPPFRERYKRIERTRNKLFAFMNAKVDQHENEFENLNNNEEYKCLIDAFLFKIKNDVNPAVYNRKMLVNMMFDLFSAGQDTTSHTIAFILLYILNSPQTQRRIHEELDRTIGSGRRVTNLDRQNLTYLNAVICEGQRLANLIPINLFQRNLSDVTIAGHKIPAGSCILPQIACVMFDEKVFPDPFEFKPDRFLAEDGSLKRFVELIPFSLGKRQCLGENIARMELFLFISNMFNQFVVHPMDEASPPTTKKVLGMTAQPQPFQVRLSRRWPNGIEAFI</sequence>
<dbReference type="PROSITE" id="PS00086">
    <property type="entry name" value="CYTOCHROME_P450"/>
    <property type="match status" value="1"/>
</dbReference>
<dbReference type="Pfam" id="PF00067">
    <property type="entry name" value="p450"/>
    <property type="match status" value="1"/>
</dbReference>